<keyword evidence="11" id="KW-0460">Magnesium</keyword>
<dbReference type="SUPFAM" id="SSF56112">
    <property type="entry name" value="Protein kinase-like (PK-like)"/>
    <property type="match status" value="1"/>
</dbReference>
<dbReference type="GO" id="GO:0005737">
    <property type="term" value="C:cytoplasm"/>
    <property type="evidence" value="ECO:0007669"/>
    <property type="project" value="TreeGrafter"/>
</dbReference>
<protein>
    <submittedName>
        <fullName evidence="18">Testis-specific serine/threonine-protein kinase 3-like</fullName>
    </submittedName>
</protein>
<name>A0A6P7TLL3_9MOLL</name>
<evidence type="ECO:0000256" key="7">
    <source>
        <dbReference type="ARBA" id="ARBA00022741"/>
    </source>
</evidence>
<evidence type="ECO:0000256" key="5">
    <source>
        <dbReference type="ARBA" id="ARBA00022679"/>
    </source>
</evidence>
<keyword evidence="13" id="KW-0744">Spermatogenesis</keyword>
<evidence type="ECO:0000256" key="14">
    <source>
        <dbReference type="PROSITE-ProRule" id="PRU10141"/>
    </source>
</evidence>
<evidence type="ECO:0000256" key="6">
    <source>
        <dbReference type="ARBA" id="ARBA00022723"/>
    </source>
</evidence>
<dbReference type="GO" id="GO:0030154">
    <property type="term" value="P:cell differentiation"/>
    <property type="evidence" value="ECO:0007669"/>
    <property type="project" value="UniProtKB-KW"/>
</dbReference>
<feature type="domain" description="Protein kinase" evidence="16">
    <location>
        <begin position="59"/>
        <end position="314"/>
    </location>
</feature>
<evidence type="ECO:0000256" key="10">
    <source>
        <dbReference type="ARBA" id="ARBA00022840"/>
    </source>
</evidence>
<dbReference type="PROSITE" id="PS00107">
    <property type="entry name" value="PROTEIN_KINASE_ATP"/>
    <property type="match status" value="1"/>
</dbReference>
<evidence type="ECO:0000256" key="2">
    <source>
        <dbReference type="ARBA" id="ARBA00022473"/>
    </source>
</evidence>
<keyword evidence="6" id="KW-0479">Metal-binding</keyword>
<evidence type="ECO:0000256" key="11">
    <source>
        <dbReference type="ARBA" id="ARBA00022842"/>
    </source>
</evidence>
<dbReference type="Pfam" id="PF00069">
    <property type="entry name" value="Pkinase"/>
    <property type="match status" value="1"/>
</dbReference>
<dbReference type="Gene3D" id="1.10.510.10">
    <property type="entry name" value="Transferase(Phosphotransferase) domain 1"/>
    <property type="match status" value="1"/>
</dbReference>
<accession>A0A6P7TLL3</accession>
<keyword evidence="17" id="KW-1185">Reference proteome</keyword>
<dbReference type="GO" id="GO:0000287">
    <property type="term" value="F:magnesium ion binding"/>
    <property type="evidence" value="ECO:0007669"/>
    <property type="project" value="UniProtKB-ARBA"/>
</dbReference>
<sequence>MPSPQRKRKVTPFTTLLNFVPYKKPLNYVHSDLKQSTKSSTRSGSNQPTYRQILSDHNYSLIKSLGSGSYSKVKLAQNSKKTSLKVAVKIVNLSKAPSDFLKRFLPRELEIWPKIEHQNIIRFFDSFEDSGYVYMILEYASNGDMLTYIQKYGPIPEIQSRGIANQICQATKYLHDQNITHRDLKLENLLLDQSNSVKITDFSFAKLNPKHDLSRTYCGSKSYASPEILTGEPYDPHKADVWAIGAIMYIICTGKMPFNENRGLKKILEEQKNLVFPWFRFQLSECFQKLICCIFTYNYIKRPSIEVILESEWLKEKKSSLQSLPDNEKDM</sequence>
<dbReference type="GO" id="GO:0035556">
    <property type="term" value="P:intracellular signal transduction"/>
    <property type="evidence" value="ECO:0007669"/>
    <property type="project" value="TreeGrafter"/>
</dbReference>
<comment type="similarity">
    <text evidence="15">Belongs to the protein kinase superfamily.</text>
</comment>
<evidence type="ECO:0000256" key="13">
    <source>
        <dbReference type="ARBA" id="ARBA00022871"/>
    </source>
</evidence>
<keyword evidence="5" id="KW-0808">Transferase</keyword>
<evidence type="ECO:0000313" key="17">
    <source>
        <dbReference type="Proteomes" id="UP000515154"/>
    </source>
</evidence>
<dbReference type="SMART" id="SM00220">
    <property type="entry name" value="S_TKc"/>
    <property type="match status" value="1"/>
</dbReference>
<keyword evidence="9" id="KW-0221">Differentiation</keyword>
<evidence type="ECO:0000256" key="8">
    <source>
        <dbReference type="ARBA" id="ARBA00022777"/>
    </source>
</evidence>
<dbReference type="FunFam" id="1.10.510.10:FF:000571">
    <property type="entry name" value="Maternal embryonic leucine zipper kinase"/>
    <property type="match status" value="1"/>
</dbReference>
<dbReference type="InterPro" id="IPR017441">
    <property type="entry name" value="Protein_kinase_ATP_BS"/>
</dbReference>
<dbReference type="PANTHER" id="PTHR24346:SF102">
    <property type="entry name" value="TESTIS-SPECIFIC SERINE_THREONINE-PROTEIN KINASE 1"/>
    <property type="match status" value="1"/>
</dbReference>
<gene>
    <name evidence="18" type="primary">LOC115225628</name>
</gene>
<reference evidence="18" key="1">
    <citation type="submission" date="2025-08" db="UniProtKB">
        <authorList>
            <consortium name="RefSeq"/>
        </authorList>
    </citation>
    <scope>IDENTIFICATION</scope>
</reference>
<evidence type="ECO:0000256" key="12">
    <source>
        <dbReference type="ARBA" id="ARBA00022843"/>
    </source>
</evidence>
<dbReference type="PROSITE" id="PS50011">
    <property type="entry name" value="PROTEIN_KINASE_DOM"/>
    <property type="match status" value="1"/>
</dbReference>
<dbReference type="PROSITE" id="PS00108">
    <property type="entry name" value="PROTEIN_KINASE_ST"/>
    <property type="match status" value="1"/>
</dbReference>
<dbReference type="InterPro" id="IPR000719">
    <property type="entry name" value="Prot_kinase_dom"/>
</dbReference>
<dbReference type="PANTHER" id="PTHR24346">
    <property type="entry name" value="MAP/MICROTUBULE AFFINITY-REGULATING KINASE"/>
    <property type="match status" value="1"/>
</dbReference>
<dbReference type="GO" id="GO:0050321">
    <property type="term" value="F:tau-protein kinase activity"/>
    <property type="evidence" value="ECO:0007669"/>
    <property type="project" value="TreeGrafter"/>
</dbReference>
<proteinExistence type="inferred from homology"/>
<feature type="binding site" evidence="14">
    <location>
        <position position="89"/>
    </location>
    <ligand>
        <name>ATP</name>
        <dbReference type="ChEBI" id="CHEBI:30616"/>
    </ligand>
</feature>
<evidence type="ECO:0000256" key="15">
    <source>
        <dbReference type="RuleBase" id="RU000304"/>
    </source>
</evidence>
<keyword evidence="10 14" id="KW-0067">ATP-binding</keyword>
<dbReference type="FunFam" id="3.30.200.20:FF:000042">
    <property type="entry name" value="Aurora kinase A"/>
    <property type="match status" value="1"/>
</dbReference>
<dbReference type="AlphaFoldDB" id="A0A6P7TLL3"/>
<keyword evidence="4" id="KW-0597">Phosphoprotein</keyword>
<dbReference type="GO" id="GO:0000226">
    <property type="term" value="P:microtubule cytoskeleton organization"/>
    <property type="evidence" value="ECO:0007669"/>
    <property type="project" value="TreeGrafter"/>
</dbReference>
<evidence type="ECO:0000256" key="4">
    <source>
        <dbReference type="ARBA" id="ARBA00022553"/>
    </source>
</evidence>
<keyword evidence="8" id="KW-0418">Kinase</keyword>
<keyword evidence="7 14" id="KW-0547">Nucleotide-binding</keyword>
<dbReference type="PIRSF" id="PIRSF000654">
    <property type="entry name" value="Integrin-linked_kinase"/>
    <property type="match status" value="1"/>
</dbReference>
<evidence type="ECO:0000256" key="1">
    <source>
        <dbReference type="ARBA" id="ARBA00001946"/>
    </source>
</evidence>
<keyword evidence="3 15" id="KW-0723">Serine/threonine-protein kinase</keyword>
<dbReference type="Proteomes" id="UP000515154">
    <property type="component" value="Linkage group LG2"/>
</dbReference>
<dbReference type="GO" id="GO:0007283">
    <property type="term" value="P:spermatogenesis"/>
    <property type="evidence" value="ECO:0007669"/>
    <property type="project" value="UniProtKB-KW"/>
</dbReference>
<evidence type="ECO:0000256" key="9">
    <source>
        <dbReference type="ARBA" id="ARBA00022782"/>
    </source>
</evidence>
<evidence type="ECO:0000256" key="3">
    <source>
        <dbReference type="ARBA" id="ARBA00022527"/>
    </source>
</evidence>
<dbReference type="InterPro" id="IPR011009">
    <property type="entry name" value="Kinase-like_dom_sf"/>
</dbReference>
<organism evidence="17 18">
    <name type="scientific">Octopus sinensis</name>
    <name type="common">East Asian common octopus</name>
    <dbReference type="NCBI Taxonomy" id="2607531"/>
    <lineage>
        <taxon>Eukaryota</taxon>
        <taxon>Metazoa</taxon>
        <taxon>Spiralia</taxon>
        <taxon>Lophotrochozoa</taxon>
        <taxon>Mollusca</taxon>
        <taxon>Cephalopoda</taxon>
        <taxon>Coleoidea</taxon>
        <taxon>Octopodiformes</taxon>
        <taxon>Octopoda</taxon>
        <taxon>Incirrata</taxon>
        <taxon>Octopodidae</taxon>
        <taxon>Octopus</taxon>
    </lineage>
</organism>
<dbReference type="GO" id="GO:0005524">
    <property type="term" value="F:ATP binding"/>
    <property type="evidence" value="ECO:0007669"/>
    <property type="project" value="UniProtKB-UniRule"/>
</dbReference>
<keyword evidence="2" id="KW-0217">Developmental protein</keyword>
<comment type="cofactor">
    <cofactor evidence="1">
        <name>Mg(2+)</name>
        <dbReference type="ChEBI" id="CHEBI:18420"/>
    </cofactor>
</comment>
<dbReference type="RefSeq" id="XP_029652408.2">
    <property type="nucleotide sequence ID" value="XM_029796548.2"/>
</dbReference>
<evidence type="ECO:0000259" key="16">
    <source>
        <dbReference type="PROSITE" id="PS50011"/>
    </source>
</evidence>
<dbReference type="KEGG" id="osn:115225628"/>
<dbReference type="InterPro" id="IPR008271">
    <property type="entry name" value="Ser/Thr_kinase_AS"/>
</dbReference>
<keyword evidence="12" id="KW-0832">Ubl conjugation</keyword>
<evidence type="ECO:0000313" key="18">
    <source>
        <dbReference type="RefSeq" id="XP_029652408.2"/>
    </source>
</evidence>